<dbReference type="PANTHER" id="PTHR32322">
    <property type="entry name" value="INNER MEMBRANE TRANSPORTER"/>
    <property type="match status" value="1"/>
</dbReference>
<name>A0A0H3D5W0_AMYMU</name>
<evidence type="ECO:0000256" key="1">
    <source>
        <dbReference type="ARBA" id="ARBA00004141"/>
    </source>
</evidence>
<evidence type="ECO:0000256" key="4">
    <source>
        <dbReference type="ARBA" id="ARBA00022989"/>
    </source>
</evidence>
<comment type="similarity">
    <text evidence="2">Belongs to the EamA transporter family.</text>
</comment>
<feature type="transmembrane region" description="Helical" evidence="6">
    <location>
        <begin position="68"/>
        <end position="87"/>
    </location>
</feature>
<feature type="domain" description="EamA" evidence="7">
    <location>
        <begin position="8"/>
        <end position="146"/>
    </location>
</feature>
<dbReference type="PATRIC" id="fig|749927.5.peg.3835"/>
<feature type="transmembrane region" description="Helical" evidence="6">
    <location>
        <begin position="99"/>
        <end position="119"/>
    </location>
</feature>
<dbReference type="PANTHER" id="PTHR32322:SF2">
    <property type="entry name" value="EAMA DOMAIN-CONTAINING PROTEIN"/>
    <property type="match status" value="1"/>
</dbReference>
<evidence type="ECO:0000256" key="5">
    <source>
        <dbReference type="ARBA" id="ARBA00023136"/>
    </source>
</evidence>
<keyword evidence="3 6" id="KW-0812">Transmembrane</keyword>
<dbReference type="InterPro" id="IPR000620">
    <property type="entry name" value="EamA_dom"/>
</dbReference>
<reference evidence="8 9" key="1">
    <citation type="journal article" date="2010" name="Cell Res.">
        <title>Complete genome sequence of the rifamycin SV-producing Amycolatopsis mediterranei U32 revealed its genetic characteristics in phylogeny and metabolism.</title>
        <authorList>
            <person name="Zhao W."/>
            <person name="Zhong Y."/>
            <person name="Yuan H."/>
            <person name="Wang J."/>
            <person name="Zheng H."/>
            <person name="Wang Y."/>
            <person name="Cen X."/>
            <person name="Xu F."/>
            <person name="Bai J."/>
            <person name="Han X."/>
            <person name="Lu G."/>
            <person name="Zhu Y."/>
            <person name="Shao Z."/>
            <person name="Yan H."/>
            <person name="Li C."/>
            <person name="Peng N."/>
            <person name="Zhang Z."/>
            <person name="Zhang Y."/>
            <person name="Lin W."/>
            <person name="Fan Y."/>
            <person name="Qin Z."/>
            <person name="Hu Y."/>
            <person name="Zhu B."/>
            <person name="Wang S."/>
            <person name="Ding X."/>
            <person name="Zhao G.P."/>
        </authorList>
    </citation>
    <scope>NUCLEOTIDE SEQUENCE [LARGE SCALE GENOMIC DNA]</scope>
    <source>
        <strain evidence="9">U-32</strain>
    </source>
</reference>
<feature type="transmembrane region" description="Helical" evidence="6">
    <location>
        <begin position="248"/>
        <end position="267"/>
    </location>
</feature>
<feature type="transmembrane region" description="Helical" evidence="6">
    <location>
        <begin position="131"/>
        <end position="150"/>
    </location>
</feature>
<dbReference type="InterPro" id="IPR037185">
    <property type="entry name" value="EmrE-like"/>
</dbReference>
<dbReference type="HOGENOM" id="CLU_033863_9_2_11"/>
<dbReference type="Gene3D" id="1.10.3730.20">
    <property type="match status" value="1"/>
</dbReference>
<dbReference type="OrthoDB" id="3577499at2"/>
<evidence type="ECO:0000313" key="8">
    <source>
        <dbReference type="EMBL" id="ADJ45488.1"/>
    </source>
</evidence>
<feature type="transmembrane region" description="Helical" evidence="6">
    <location>
        <begin position="273"/>
        <end position="293"/>
    </location>
</feature>
<comment type="subcellular location">
    <subcellularLocation>
        <location evidence="1">Membrane</location>
        <topology evidence="1">Multi-pass membrane protein</topology>
    </subcellularLocation>
</comment>
<dbReference type="InterPro" id="IPR050638">
    <property type="entry name" value="AA-Vitamin_Transporters"/>
</dbReference>
<evidence type="ECO:0000256" key="6">
    <source>
        <dbReference type="SAM" id="Phobius"/>
    </source>
</evidence>
<evidence type="ECO:0000256" key="3">
    <source>
        <dbReference type="ARBA" id="ARBA00022692"/>
    </source>
</evidence>
<feature type="transmembrane region" description="Helical" evidence="6">
    <location>
        <begin position="217"/>
        <end position="236"/>
    </location>
</feature>
<proteinExistence type="inferred from homology"/>
<dbReference type="RefSeq" id="WP_013225560.1">
    <property type="nucleotide sequence ID" value="NC_014318.1"/>
</dbReference>
<organism evidence="8 9">
    <name type="scientific">Amycolatopsis mediterranei (strain U-32)</name>
    <dbReference type="NCBI Taxonomy" id="749927"/>
    <lineage>
        <taxon>Bacteria</taxon>
        <taxon>Bacillati</taxon>
        <taxon>Actinomycetota</taxon>
        <taxon>Actinomycetes</taxon>
        <taxon>Pseudonocardiales</taxon>
        <taxon>Pseudonocardiaceae</taxon>
        <taxon>Amycolatopsis</taxon>
    </lineage>
</organism>
<accession>A0A0H3D5W0</accession>
<dbReference type="GeneID" id="92871453"/>
<gene>
    <name evidence="8" type="ordered locus">AMED_3707</name>
</gene>
<dbReference type="SUPFAM" id="SSF103481">
    <property type="entry name" value="Multidrug resistance efflux transporter EmrE"/>
    <property type="match status" value="2"/>
</dbReference>
<keyword evidence="5 6" id="KW-0472">Membrane</keyword>
<protein>
    <submittedName>
        <fullName evidence="8">Putative transport protein</fullName>
    </submittedName>
</protein>
<evidence type="ECO:0000256" key="2">
    <source>
        <dbReference type="ARBA" id="ARBA00007362"/>
    </source>
</evidence>
<feature type="transmembrane region" description="Helical" evidence="6">
    <location>
        <begin position="156"/>
        <end position="175"/>
    </location>
</feature>
<evidence type="ECO:0000259" key="7">
    <source>
        <dbReference type="Pfam" id="PF00892"/>
    </source>
</evidence>
<evidence type="ECO:0000313" key="9">
    <source>
        <dbReference type="Proteomes" id="UP000000328"/>
    </source>
</evidence>
<dbReference type="Proteomes" id="UP000000328">
    <property type="component" value="Chromosome"/>
</dbReference>
<sequence>MKIAETGGVAAVLGAATLWGTVGPAQVLASTDVDPVALGALRLIGGGIILFGLVAARDRATFSRWRSLGRGGALGWLLLAAAATAAYQAAFLSSVERTGAALSTVVTLGVAPPAVGALARLGGGERLTRPWIFGTVAAVAGTAVLLLPDASVRLDTFGVVLGIVGGLCYGVYTVAAKKLLDSAAPTFVAVATTLVLGGAMMLPFTGDVSRAFAEPDAFALVGWLAGPATALGYFWFVSGLRHVTASTAGTLSLAEPLVAAVLGVVLLGERLSLPATAGAVLLLAGLLIATIPAPRRGRSAEPRHLLTA</sequence>
<feature type="transmembrane region" description="Helical" evidence="6">
    <location>
        <begin position="187"/>
        <end position="205"/>
    </location>
</feature>
<dbReference type="KEGG" id="amd:AMED_3707"/>
<dbReference type="eggNOG" id="COG0697">
    <property type="taxonomic scope" value="Bacteria"/>
</dbReference>
<dbReference type="GO" id="GO:0016020">
    <property type="term" value="C:membrane"/>
    <property type="evidence" value="ECO:0007669"/>
    <property type="project" value="UniProtKB-SubCell"/>
</dbReference>
<dbReference type="EMBL" id="CP002000">
    <property type="protein sequence ID" value="ADJ45488.1"/>
    <property type="molecule type" value="Genomic_DNA"/>
</dbReference>
<feature type="domain" description="EamA" evidence="7">
    <location>
        <begin position="157"/>
        <end position="289"/>
    </location>
</feature>
<feature type="transmembrane region" description="Helical" evidence="6">
    <location>
        <begin position="39"/>
        <end position="56"/>
    </location>
</feature>
<dbReference type="Pfam" id="PF00892">
    <property type="entry name" value="EamA"/>
    <property type="match status" value="2"/>
</dbReference>
<dbReference type="AlphaFoldDB" id="A0A0H3D5W0"/>
<keyword evidence="4 6" id="KW-1133">Transmembrane helix</keyword>